<dbReference type="OrthoDB" id="9146593at2"/>
<reference evidence="2 3" key="1">
    <citation type="submission" date="2019-02" db="EMBL/GenBank/DDBJ databases">
        <title>Deep-cultivation of Planctomycetes and their phenomic and genomic characterization uncovers novel biology.</title>
        <authorList>
            <person name="Wiegand S."/>
            <person name="Jogler M."/>
            <person name="Boedeker C."/>
            <person name="Pinto D."/>
            <person name="Vollmers J."/>
            <person name="Rivas-Marin E."/>
            <person name="Kohn T."/>
            <person name="Peeters S.H."/>
            <person name="Heuer A."/>
            <person name="Rast P."/>
            <person name="Oberbeckmann S."/>
            <person name="Bunk B."/>
            <person name="Jeske O."/>
            <person name="Meyerdierks A."/>
            <person name="Storesund J.E."/>
            <person name="Kallscheuer N."/>
            <person name="Luecker S."/>
            <person name="Lage O.M."/>
            <person name="Pohl T."/>
            <person name="Merkel B.J."/>
            <person name="Hornburger P."/>
            <person name="Mueller R.-W."/>
            <person name="Bruemmer F."/>
            <person name="Labrenz M."/>
            <person name="Spormann A.M."/>
            <person name="Op Den Camp H."/>
            <person name="Overmann J."/>
            <person name="Amann R."/>
            <person name="Jetten M.S.M."/>
            <person name="Mascher T."/>
            <person name="Medema M.H."/>
            <person name="Devos D.P."/>
            <person name="Kaster A.-K."/>
            <person name="Ovreas L."/>
            <person name="Rohde M."/>
            <person name="Galperin M.Y."/>
            <person name="Jogler C."/>
        </authorList>
    </citation>
    <scope>NUCLEOTIDE SEQUENCE [LARGE SCALE GENOMIC DNA]</scope>
    <source>
        <strain evidence="2 3">Pla22</strain>
    </source>
</reference>
<gene>
    <name evidence="2" type="ORF">Pla22_16270</name>
</gene>
<dbReference type="AlphaFoldDB" id="A0A5C5WVD1"/>
<name>A0A5C5WVD1_9BACT</name>
<sequence precursor="true">MSINNKIQVNFQRRLQRRTLLRGSGVAMGLPMLTAMTPAFASPDTQPPVKRFVAITLGLGLVADNLFPKEAGKNYKSSLYLSPLEDMREKLTVVSGASHPGVKGGHRAEASILTASAVGSAGRSTNSISLDQLMAKYVGAATRIPSLVLSTTGTTSPCYTESGAMIPPLNSAQKLFDELFVDLSKYEQEKQAARVRQGRSIMDLVGDDAKSLARTLGREDRHRLGEYFASVRALEERMADAERWAKLPKPEVDAERPGKASNPNDTIGRLKTMCDLTKLALQTDSTRVVTLHIPGAGGVLPIEGVEEGYHSLSHHGLDETKLAQLALIEAALVQQWGTFIRDLDAIEEGDSTLLDRTNTLVTSNLGNASSHDNRNMPVLLAGGGFRHAGHLAFDRKKNEPLPNLYVSLLQNMNLEFDSFATSTGTLNGLEI</sequence>
<keyword evidence="1" id="KW-0812">Transmembrane</keyword>
<evidence type="ECO:0000256" key="1">
    <source>
        <dbReference type="SAM" id="Phobius"/>
    </source>
</evidence>
<dbReference type="InterPro" id="IPR011447">
    <property type="entry name" value="DUF1552"/>
</dbReference>
<dbReference type="PROSITE" id="PS51318">
    <property type="entry name" value="TAT"/>
    <property type="match status" value="1"/>
</dbReference>
<feature type="transmembrane region" description="Helical" evidence="1">
    <location>
        <begin position="20"/>
        <end position="41"/>
    </location>
</feature>
<evidence type="ECO:0000313" key="3">
    <source>
        <dbReference type="Proteomes" id="UP000316598"/>
    </source>
</evidence>
<organism evidence="2 3">
    <name type="scientific">Rubripirellula amarantea</name>
    <dbReference type="NCBI Taxonomy" id="2527999"/>
    <lineage>
        <taxon>Bacteria</taxon>
        <taxon>Pseudomonadati</taxon>
        <taxon>Planctomycetota</taxon>
        <taxon>Planctomycetia</taxon>
        <taxon>Pirellulales</taxon>
        <taxon>Pirellulaceae</taxon>
        <taxon>Rubripirellula</taxon>
    </lineage>
</organism>
<keyword evidence="1" id="KW-0472">Membrane</keyword>
<dbReference type="EMBL" id="SJPI01000001">
    <property type="protein sequence ID" value="TWT53993.1"/>
    <property type="molecule type" value="Genomic_DNA"/>
</dbReference>
<keyword evidence="1" id="KW-1133">Transmembrane helix</keyword>
<dbReference type="Pfam" id="PF07586">
    <property type="entry name" value="HXXSHH"/>
    <property type="match status" value="1"/>
</dbReference>
<comment type="caution">
    <text evidence="2">The sequence shown here is derived from an EMBL/GenBank/DDBJ whole genome shotgun (WGS) entry which is preliminary data.</text>
</comment>
<proteinExistence type="predicted"/>
<keyword evidence="3" id="KW-1185">Reference proteome</keyword>
<dbReference type="RefSeq" id="WP_146514115.1">
    <property type="nucleotide sequence ID" value="NZ_SJPI01000001.1"/>
</dbReference>
<accession>A0A5C5WVD1</accession>
<evidence type="ECO:0008006" key="4">
    <source>
        <dbReference type="Google" id="ProtNLM"/>
    </source>
</evidence>
<evidence type="ECO:0000313" key="2">
    <source>
        <dbReference type="EMBL" id="TWT53993.1"/>
    </source>
</evidence>
<dbReference type="InterPro" id="IPR006311">
    <property type="entry name" value="TAT_signal"/>
</dbReference>
<dbReference type="Proteomes" id="UP000316598">
    <property type="component" value="Unassembled WGS sequence"/>
</dbReference>
<protein>
    <recommendedName>
        <fullName evidence="4">DUF1552 domain-containing protein</fullName>
    </recommendedName>
</protein>